<dbReference type="Gene3D" id="1.25.40.10">
    <property type="entry name" value="Tetratricopeptide repeat domain"/>
    <property type="match status" value="1"/>
</dbReference>
<dbReference type="PROSITE" id="PS50280">
    <property type="entry name" value="SET"/>
    <property type="match status" value="1"/>
</dbReference>
<dbReference type="SMART" id="SM00317">
    <property type="entry name" value="SET"/>
    <property type="match status" value="1"/>
</dbReference>
<name>A0ABR1JKT7_9AGAR</name>
<dbReference type="PANTHER" id="PTHR47332:SF4">
    <property type="entry name" value="SET DOMAIN-CONTAINING PROTEIN 5"/>
    <property type="match status" value="1"/>
</dbReference>
<keyword evidence="1" id="KW-0175">Coiled coil</keyword>
<evidence type="ECO:0000313" key="4">
    <source>
        <dbReference type="Proteomes" id="UP001498398"/>
    </source>
</evidence>
<feature type="domain" description="SET" evidence="2">
    <location>
        <begin position="129"/>
        <end position="304"/>
    </location>
</feature>
<proteinExistence type="predicted"/>
<dbReference type="Gene3D" id="2.170.270.10">
    <property type="entry name" value="SET domain"/>
    <property type="match status" value="1"/>
</dbReference>
<dbReference type="PANTHER" id="PTHR47332">
    <property type="entry name" value="SET DOMAIN-CONTAINING PROTEIN 5"/>
    <property type="match status" value="1"/>
</dbReference>
<evidence type="ECO:0000259" key="2">
    <source>
        <dbReference type="PROSITE" id="PS50280"/>
    </source>
</evidence>
<gene>
    <name evidence="3" type="ORF">VKT23_008770</name>
</gene>
<accession>A0ABR1JKT7</accession>
<sequence>MKRGFLNKPNALSKASTEYSSNTVKSQIPAVINLADQSKEVGGLKKGRVDVGDFKAQGYEIKPNDGKKLDYPDDAWITSTQPTQKLGATLADDPDGWAECFISGRAKRAIVSVPGFPEALPRPDPSRPKPYKIVETPGKGMGMFATRDIEWGELIIAERPLLVIPSAIRYMGALAFPANFTRDQLQQAQLDQMEKLIEMLVNRMPKENQEAYKKLANCHQEDGSGPLFGISMTNSFALGDYYEPEIPGYPEVATRYSGTCNEISRVNHSCRPNTQGDWDSPTFSFQLRASKPIKKGEEITLTYISDRVVEPTSERQRQLASYGFTCTCEACSNPEISDPRSNALKELLKPTFNLMMMDWINPTTGKGIGAPATSSGTIMPGMMSMGMANQLGQNTIEPALKGLKLLEEEGLYGSMEYGDLLGRVMLGYNVIALSSKEKRWEAKQWNDKYKRYKELFKSARNAKRRKEKECEEVVKKNEKEDFNKLVDEMKKKMNLRA</sequence>
<feature type="coiled-coil region" evidence="1">
    <location>
        <begin position="442"/>
        <end position="479"/>
    </location>
</feature>
<dbReference type="EMBL" id="JBANRG010000014">
    <property type="protein sequence ID" value="KAK7460841.1"/>
    <property type="molecule type" value="Genomic_DNA"/>
</dbReference>
<dbReference type="InterPro" id="IPR046341">
    <property type="entry name" value="SET_dom_sf"/>
</dbReference>
<evidence type="ECO:0000313" key="3">
    <source>
        <dbReference type="EMBL" id="KAK7460841.1"/>
    </source>
</evidence>
<evidence type="ECO:0000256" key="1">
    <source>
        <dbReference type="SAM" id="Coils"/>
    </source>
</evidence>
<dbReference type="SUPFAM" id="SSF82199">
    <property type="entry name" value="SET domain"/>
    <property type="match status" value="1"/>
</dbReference>
<dbReference type="Pfam" id="PF00856">
    <property type="entry name" value="SET"/>
    <property type="match status" value="1"/>
</dbReference>
<protein>
    <recommendedName>
        <fullName evidence="2">SET domain-containing protein</fullName>
    </recommendedName>
</protein>
<dbReference type="InterPro" id="IPR053185">
    <property type="entry name" value="SET_domain_protein"/>
</dbReference>
<dbReference type="Proteomes" id="UP001498398">
    <property type="component" value="Unassembled WGS sequence"/>
</dbReference>
<dbReference type="InterPro" id="IPR001214">
    <property type="entry name" value="SET_dom"/>
</dbReference>
<reference evidence="3 4" key="1">
    <citation type="submission" date="2024-01" db="EMBL/GenBank/DDBJ databases">
        <title>A draft genome for the cacao thread blight pathogen Marasmiellus scandens.</title>
        <authorList>
            <person name="Baruah I.K."/>
            <person name="Leung J."/>
            <person name="Bukari Y."/>
            <person name="Amoako-Attah I."/>
            <person name="Meinhardt L.W."/>
            <person name="Bailey B.A."/>
            <person name="Cohen S.P."/>
        </authorList>
    </citation>
    <scope>NUCLEOTIDE SEQUENCE [LARGE SCALE GENOMIC DNA]</scope>
    <source>
        <strain evidence="3 4">GH-19</strain>
    </source>
</reference>
<comment type="caution">
    <text evidence="3">The sequence shown here is derived from an EMBL/GenBank/DDBJ whole genome shotgun (WGS) entry which is preliminary data.</text>
</comment>
<keyword evidence="4" id="KW-1185">Reference proteome</keyword>
<organism evidence="3 4">
    <name type="scientific">Marasmiellus scandens</name>
    <dbReference type="NCBI Taxonomy" id="2682957"/>
    <lineage>
        <taxon>Eukaryota</taxon>
        <taxon>Fungi</taxon>
        <taxon>Dikarya</taxon>
        <taxon>Basidiomycota</taxon>
        <taxon>Agaricomycotina</taxon>
        <taxon>Agaricomycetes</taxon>
        <taxon>Agaricomycetidae</taxon>
        <taxon>Agaricales</taxon>
        <taxon>Marasmiineae</taxon>
        <taxon>Omphalotaceae</taxon>
        <taxon>Marasmiellus</taxon>
    </lineage>
</organism>
<dbReference type="InterPro" id="IPR011990">
    <property type="entry name" value="TPR-like_helical_dom_sf"/>
</dbReference>
<dbReference type="CDD" id="cd20071">
    <property type="entry name" value="SET_SMYD"/>
    <property type="match status" value="1"/>
</dbReference>